<dbReference type="Proteomes" id="UP001417504">
    <property type="component" value="Unassembled WGS sequence"/>
</dbReference>
<keyword evidence="2" id="KW-1185">Reference proteome</keyword>
<evidence type="ECO:0000313" key="2">
    <source>
        <dbReference type="Proteomes" id="UP001417504"/>
    </source>
</evidence>
<reference evidence="1 2" key="1">
    <citation type="submission" date="2024-01" db="EMBL/GenBank/DDBJ databases">
        <title>Genome assemblies of Stephania.</title>
        <authorList>
            <person name="Yang L."/>
        </authorList>
    </citation>
    <scope>NUCLEOTIDE SEQUENCE [LARGE SCALE GENOMIC DNA]</scope>
    <source>
        <strain evidence="1">QJT</strain>
        <tissue evidence="1">Leaf</tissue>
    </source>
</reference>
<accession>A0AAP0NZE5</accession>
<gene>
    <name evidence="1" type="ORF">Sjap_012927</name>
</gene>
<organism evidence="1 2">
    <name type="scientific">Stephania japonica</name>
    <dbReference type="NCBI Taxonomy" id="461633"/>
    <lineage>
        <taxon>Eukaryota</taxon>
        <taxon>Viridiplantae</taxon>
        <taxon>Streptophyta</taxon>
        <taxon>Embryophyta</taxon>
        <taxon>Tracheophyta</taxon>
        <taxon>Spermatophyta</taxon>
        <taxon>Magnoliopsida</taxon>
        <taxon>Ranunculales</taxon>
        <taxon>Menispermaceae</taxon>
        <taxon>Menispermoideae</taxon>
        <taxon>Cissampelideae</taxon>
        <taxon>Stephania</taxon>
    </lineage>
</organism>
<protein>
    <submittedName>
        <fullName evidence="1">Uncharacterized protein</fullName>
    </submittedName>
</protein>
<dbReference type="AlphaFoldDB" id="A0AAP0NZE5"/>
<evidence type="ECO:0000313" key="1">
    <source>
        <dbReference type="EMBL" id="KAK9123325.1"/>
    </source>
</evidence>
<name>A0AAP0NZE5_9MAGN</name>
<sequence length="103" mass="11649">MEDHQTLVEPEPEISLRVAGLRGRIEGQRPQAGSRDGELEGLLRREKNWEVLDACLNADDMKLVAGAYGFLQSRGFYFLPNFGKCRNIDEFLSFGCDLVELDD</sequence>
<comment type="caution">
    <text evidence="1">The sequence shown here is derived from an EMBL/GenBank/DDBJ whole genome shotgun (WGS) entry which is preliminary data.</text>
</comment>
<dbReference type="EMBL" id="JBBNAE010000005">
    <property type="protein sequence ID" value="KAK9123325.1"/>
    <property type="molecule type" value="Genomic_DNA"/>
</dbReference>
<proteinExistence type="predicted"/>